<comment type="caution">
    <text evidence="1">The sequence shown here is derived from an EMBL/GenBank/DDBJ whole genome shotgun (WGS) entry which is preliminary data.</text>
</comment>
<accession>X1E014</accession>
<organism evidence="1">
    <name type="scientific">marine sediment metagenome</name>
    <dbReference type="NCBI Taxonomy" id="412755"/>
    <lineage>
        <taxon>unclassified sequences</taxon>
        <taxon>metagenomes</taxon>
        <taxon>ecological metagenomes</taxon>
    </lineage>
</organism>
<gene>
    <name evidence="1" type="ORF">S01H4_41797</name>
</gene>
<feature type="non-terminal residue" evidence="1">
    <location>
        <position position="1"/>
    </location>
</feature>
<protein>
    <submittedName>
        <fullName evidence="1">Uncharacterized protein</fullName>
    </submittedName>
</protein>
<proteinExistence type="predicted"/>
<dbReference type="EMBL" id="BART01022890">
    <property type="protein sequence ID" value="GAH01978.1"/>
    <property type="molecule type" value="Genomic_DNA"/>
</dbReference>
<reference evidence="1" key="1">
    <citation type="journal article" date="2014" name="Front. Microbiol.">
        <title>High frequency of phylogenetically diverse reductive dehalogenase-homologous genes in deep subseafloor sedimentary metagenomes.</title>
        <authorList>
            <person name="Kawai M."/>
            <person name="Futagami T."/>
            <person name="Toyoda A."/>
            <person name="Takaki Y."/>
            <person name="Nishi S."/>
            <person name="Hori S."/>
            <person name="Arai W."/>
            <person name="Tsubouchi T."/>
            <person name="Morono Y."/>
            <person name="Uchiyama I."/>
            <person name="Ito T."/>
            <person name="Fujiyama A."/>
            <person name="Inagaki F."/>
            <person name="Takami H."/>
        </authorList>
    </citation>
    <scope>NUCLEOTIDE SEQUENCE</scope>
    <source>
        <strain evidence="1">Expedition CK06-06</strain>
    </source>
</reference>
<sequence>EARLGNLMVNKIDDFLDTAGRKELEGTTKNIGAKFRDARQLWRRAMKSEQIEEAFNKANLQATGFENGIRTQFRQILNSKKQRKGFTKDELDAMRQVVKGTSLQNTAKMIGRFGFSEGQASNMLMGSLGVAGGAAVAGPAGAVALPLIGQISRGLAQKLTRKGAEGTDLIVRAGKNGVDVVKAYMKAVPKNERTAQELTELLLRPDISLQGLKAAARNAPQNQKKLVNDAAFLVNAIKSTQEEEQ</sequence>
<dbReference type="AlphaFoldDB" id="X1E014"/>
<evidence type="ECO:0000313" key="1">
    <source>
        <dbReference type="EMBL" id="GAH01978.1"/>
    </source>
</evidence>
<name>X1E014_9ZZZZ</name>